<evidence type="ECO:0000313" key="2">
    <source>
        <dbReference type="EMBL" id="KAF9486068.1"/>
    </source>
</evidence>
<protein>
    <submittedName>
        <fullName evidence="2">Uncharacterized protein</fullName>
    </submittedName>
</protein>
<keyword evidence="1" id="KW-1133">Transmembrane helix</keyword>
<name>A0A9P6D7X0_9AGAR</name>
<accession>A0A9P6D7X0</accession>
<comment type="caution">
    <text evidence="2">The sequence shown here is derived from an EMBL/GenBank/DDBJ whole genome shotgun (WGS) entry which is preliminary data.</text>
</comment>
<gene>
    <name evidence="2" type="ORF">BDN70DRAFT_870578</name>
</gene>
<feature type="transmembrane region" description="Helical" evidence="1">
    <location>
        <begin position="12"/>
        <end position="29"/>
    </location>
</feature>
<dbReference type="AlphaFoldDB" id="A0A9P6D7X0"/>
<keyword evidence="1" id="KW-0472">Membrane</keyword>
<dbReference type="Proteomes" id="UP000807469">
    <property type="component" value="Unassembled WGS sequence"/>
</dbReference>
<keyword evidence="3" id="KW-1185">Reference proteome</keyword>
<evidence type="ECO:0000313" key="3">
    <source>
        <dbReference type="Proteomes" id="UP000807469"/>
    </source>
</evidence>
<reference evidence="2" key="1">
    <citation type="submission" date="2020-11" db="EMBL/GenBank/DDBJ databases">
        <authorList>
            <consortium name="DOE Joint Genome Institute"/>
            <person name="Ahrendt S."/>
            <person name="Riley R."/>
            <person name="Andreopoulos W."/>
            <person name="Labutti K."/>
            <person name="Pangilinan J."/>
            <person name="Ruiz-Duenas F.J."/>
            <person name="Barrasa J.M."/>
            <person name="Sanchez-Garcia M."/>
            <person name="Camarero S."/>
            <person name="Miyauchi S."/>
            <person name="Serrano A."/>
            <person name="Linde D."/>
            <person name="Babiker R."/>
            <person name="Drula E."/>
            <person name="Ayuso-Fernandez I."/>
            <person name="Pacheco R."/>
            <person name="Padilla G."/>
            <person name="Ferreira P."/>
            <person name="Barriuso J."/>
            <person name="Kellner H."/>
            <person name="Castanera R."/>
            <person name="Alfaro M."/>
            <person name="Ramirez L."/>
            <person name="Pisabarro A.G."/>
            <person name="Kuo A."/>
            <person name="Tritt A."/>
            <person name="Lipzen A."/>
            <person name="He G."/>
            <person name="Yan M."/>
            <person name="Ng V."/>
            <person name="Cullen D."/>
            <person name="Martin F."/>
            <person name="Rosso M.-N."/>
            <person name="Henrissat B."/>
            <person name="Hibbett D."/>
            <person name="Martinez A.T."/>
            <person name="Grigoriev I.V."/>
        </authorList>
    </citation>
    <scope>NUCLEOTIDE SEQUENCE</scope>
    <source>
        <strain evidence="2">CIRM-BRFM 674</strain>
    </source>
</reference>
<sequence>MNPPSSIDLPRLLVLSSTIISSVYLGLIIPNAIQQLWKISIILFTILFHSCLTRSHSPDPNTVTRSHFYINPLETPFNAWSFLISFSWITFFIKDFNRIWLGSTRESTHYCSAILSGAEATINAYCLYILVQAWRKKRSLSTSA</sequence>
<keyword evidence="1" id="KW-0812">Transmembrane</keyword>
<proteinExistence type="predicted"/>
<evidence type="ECO:0000256" key="1">
    <source>
        <dbReference type="SAM" id="Phobius"/>
    </source>
</evidence>
<dbReference type="OrthoDB" id="10463970at2759"/>
<dbReference type="EMBL" id="MU155132">
    <property type="protein sequence ID" value="KAF9486068.1"/>
    <property type="molecule type" value="Genomic_DNA"/>
</dbReference>
<organism evidence="2 3">
    <name type="scientific">Pholiota conissans</name>
    <dbReference type="NCBI Taxonomy" id="109636"/>
    <lineage>
        <taxon>Eukaryota</taxon>
        <taxon>Fungi</taxon>
        <taxon>Dikarya</taxon>
        <taxon>Basidiomycota</taxon>
        <taxon>Agaricomycotina</taxon>
        <taxon>Agaricomycetes</taxon>
        <taxon>Agaricomycetidae</taxon>
        <taxon>Agaricales</taxon>
        <taxon>Agaricineae</taxon>
        <taxon>Strophariaceae</taxon>
        <taxon>Pholiota</taxon>
    </lineage>
</organism>